<dbReference type="EMBL" id="LJXT01000068">
    <property type="protein sequence ID" value="KPQ14249.1"/>
    <property type="molecule type" value="Genomic_DNA"/>
</dbReference>
<sequence length="151" mass="17135">MSDKHISKASILHACQIKQELTISDFEKEVKNIRQNLTDHDEIASQAHRGSGGQNEMLIRLEHELSFLKKELETLNNLDPNEAKTQVEHGAVVVTDQRTFFISTSIEQVEVNDKSIFGISVKAPIFKVMEGKKAGESFEFNGIRYQIESIY</sequence>
<protein>
    <recommendedName>
        <fullName evidence="4">Transcription elongation factor GreA</fullName>
    </recommendedName>
</protein>
<organism evidence="2 3">
    <name type="scientific">Algoriphagus marincola HL-49</name>
    <dbReference type="NCBI Taxonomy" id="1305737"/>
    <lineage>
        <taxon>Bacteria</taxon>
        <taxon>Pseudomonadati</taxon>
        <taxon>Bacteroidota</taxon>
        <taxon>Cytophagia</taxon>
        <taxon>Cytophagales</taxon>
        <taxon>Cyclobacteriaceae</taxon>
        <taxon>Algoriphagus</taxon>
    </lineage>
</organism>
<dbReference type="STRING" id="1305737.GCA_000526355_00161"/>
<reference evidence="2 3" key="1">
    <citation type="submission" date="2015-09" db="EMBL/GenBank/DDBJ databases">
        <title>Identification and resolution of microdiversity through metagenomic sequencing of parallel consortia.</title>
        <authorList>
            <person name="Nelson W.C."/>
            <person name="Romine M.F."/>
            <person name="Lindemann S.R."/>
        </authorList>
    </citation>
    <scope>NUCLEOTIDE SEQUENCE [LARGE SCALE GENOMIC DNA]</scope>
    <source>
        <strain evidence="2">HL-49</strain>
    </source>
</reference>
<evidence type="ECO:0008006" key="4">
    <source>
        <dbReference type="Google" id="ProtNLM"/>
    </source>
</evidence>
<comment type="caution">
    <text evidence="2">The sequence shown here is derived from an EMBL/GenBank/DDBJ whole genome shotgun (WGS) entry which is preliminary data.</text>
</comment>
<dbReference type="Proteomes" id="UP000050421">
    <property type="component" value="Unassembled WGS sequence"/>
</dbReference>
<keyword evidence="1" id="KW-0175">Coiled coil</keyword>
<dbReference type="OrthoDB" id="667380at2"/>
<evidence type="ECO:0000313" key="3">
    <source>
        <dbReference type="Proteomes" id="UP000050421"/>
    </source>
</evidence>
<evidence type="ECO:0000313" key="2">
    <source>
        <dbReference type="EMBL" id="KPQ14249.1"/>
    </source>
</evidence>
<dbReference type="PATRIC" id="fig|1305737.6.peg.3036"/>
<feature type="coiled-coil region" evidence="1">
    <location>
        <begin position="23"/>
        <end position="78"/>
    </location>
</feature>
<proteinExistence type="predicted"/>
<evidence type="ECO:0000256" key="1">
    <source>
        <dbReference type="SAM" id="Coils"/>
    </source>
</evidence>
<name>A0A0P7Y1P8_9BACT</name>
<gene>
    <name evidence="2" type="ORF">HLUCCX10_10965</name>
</gene>
<dbReference type="AlphaFoldDB" id="A0A0P7Y1P8"/>
<dbReference type="eggNOG" id="COG0782">
    <property type="taxonomic scope" value="Bacteria"/>
</dbReference>
<accession>A0A0P7Y1P8</accession>